<dbReference type="InterPro" id="IPR009075">
    <property type="entry name" value="AcylCo_DH/oxidase_C"/>
</dbReference>
<dbReference type="PANTHER" id="PTHR48083">
    <property type="entry name" value="MEDIUM-CHAIN SPECIFIC ACYL-COA DEHYDROGENASE, MITOCHONDRIAL-RELATED"/>
    <property type="match status" value="1"/>
</dbReference>
<dbReference type="Pfam" id="PF02771">
    <property type="entry name" value="Acyl-CoA_dh_N"/>
    <property type="match status" value="1"/>
</dbReference>
<evidence type="ECO:0000256" key="2">
    <source>
        <dbReference type="ARBA" id="ARBA00009347"/>
    </source>
</evidence>
<evidence type="ECO:0000313" key="11">
    <source>
        <dbReference type="Proteomes" id="UP001162640"/>
    </source>
</evidence>
<reference evidence="11" key="1">
    <citation type="journal article" date="2023" name="Commun. Biol.">
        <title>Genome analysis of Parmales, the sister group of diatoms, reveals the evolutionary specialization of diatoms from phago-mixotrophs to photoautotrophs.</title>
        <authorList>
            <person name="Ban H."/>
            <person name="Sato S."/>
            <person name="Yoshikawa S."/>
            <person name="Yamada K."/>
            <person name="Nakamura Y."/>
            <person name="Ichinomiya M."/>
            <person name="Sato N."/>
            <person name="Blanc-Mathieu R."/>
            <person name="Endo H."/>
            <person name="Kuwata A."/>
            <person name="Ogata H."/>
        </authorList>
    </citation>
    <scope>NUCLEOTIDE SEQUENCE [LARGE SCALE GENOMIC DNA]</scope>
</reference>
<evidence type="ECO:0008006" key="12">
    <source>
        <dbReference type="Google" id="ProtNLM"/>
    </source>
</evidence>
<dbReference type="GO" id="GO:0004466">
    <property type="term" value="F:long-chain fatty acyl-CoA dehydrogenase activity"/>
    <property type="evidence" value="ECO:0007669"/>
    <property type="project" value="TreeGrafter"/>
</dbReference>
<dbReference type="InterPro" id="IPR037069">
    <property type="entry name" value="AcylCoA_DH/ox_N_sf"/>
</dbReference>
<dbReference type="Proteomes" id="UP001162640">
    <property type="component" value="Unassembled WGS sequence"/>
</dbReference>
<dbReference type="GO" id="GO:0019254">
    <property type="term" value="P:carnitine metabolic process, CoA-linked"/>
    <property type="evidence" value="ECO:0007669"/>
    <property type="project" value="TreeGrafter"/>
</dbReference>
<feature type="domain" description="Acyl-CoA dehydrogenase/oxidase N-terminal" evidence="9">
    <location>
        <begin position="72"/>
        <end position="181"/>
    </location>
</feature>
<proteinExistence type="inferred from homology"/>
<evidence type="ECO:0000256" key="6">
    <source>
        <dbReference type="RuleBase" id="RU362125"/>
    </source>
</evidence>
<gene>
    <name evidence="10" type="ORF">TL16_g08178</name>
</gene>
<dbReference type="Pfam" id="PF02770">
    <property type="entry name" value="Acyl-CoA_dh_M"/>
    <property type="match status" value="1"/>
</dbReference>
<feature type="domain" description="Acyl-CoA oxidase/dehydrogenase middle" evidence="8">
    <location>
        <begin position="185"/>
        <end position="279"/>
    </location>
</feature>
<evidence type="ECO:0000313" key="10">
    <source>
        <dbReference type="EMBL" id="GMH79539.1"/>
    </source>
</evidence>
<dbReference type="Pfam" id="PF00441">
    <property type="entry name" value="Acyl-CoA_dh_1"/>
    <property type="match status" value="1"/>
</dbReference>
<name>A0A9W7B447_9STRA</name>
<sequence>MLRYLKTSKGILTPLTVSHPKSVARTFNHFFSNLVSTGRCLSTTPPLLSSRLEPQAAGSLIEIGTRKIYDSTHDEFRKSVRNFFDTNVKPNHEQWEDAGEVPRDLWLQAGSEGMLGVTMPSGFGGLDLDVLYASVLWEEQAYSFCTGPGFALHSEIVMPYINNYGTTEQKSQWLPRMTRGEAIGSIAMTEPGAGSDLAGMRTTAVKDGNDYIINGSKVFITNGYTSDVCIICAKTDPERGAKGISLFLVDTKSKGFIKGNKLKKMGMKAQDTAELFFEDLRINEDCLLGEENGGFISLMTELPQERLYIADCGISSAEACFEVTREYLKGRKAFGERLIENKSILQKLAKMKTDIVVQRNFVDNCLRLHNEGLLDSQTASMAKATCSNLQNEVAGECVQLHGGWGYMWEYDVCRAYVDAKVRTRDEELQDDKGENDEDNELTQFRFDLQAQPIYGGTNEIMMELVGRTIK</sequence>
<dbReference type="InterPro" id="IPR006089">
    <property type="entry name" value="Acyl-CoA_DH_CS"/>
</dbReference>
<dbReference type="AlphaFoldDB" id="A0A9W7B447"/>
<organism evidence="10 11">
    <name type="scientific">Triparma laevis f. inornata</name>
    <dbReference type="NCBI Taxonomy" id="1714386"/>
    <lineage>
        <taxon>Eukaryota</taxon>
        <taxon>Sar</taxon>
        <taxon>Stramenopiles</taxon>
        <taxon>Ochrophyta</taxon>
        <taxon>Bolidophyceae</taxon>
        <taxon>Parmales</taxon>
        <taxon>Triparmaceae</taxon>
        <taxon>Triparma</taxon>
    </lineage>
</organism>
<dbReference type="SUPFAM" id="SSF47203">
    <property type="entry name" value="Acyl-CoA dehydrogenase C-terminal domain-like"/>
    <property type="match status" value="1"/>
</dbReference>
<dbReference type="GO" id="GO:0033539">
    <property type="term" value="P:fatty acid beta-oxidation using acyl-CoA dehydrogenase"/>
    <property type="evidence" value="ECO:0007669"/>
    <property type="project" value="TreeGrafter"/>
</dbReference>
<accession>A0A9W7B447</accession>
<dbReference type="PROSITE" id="PS00072">
    <property type="entry name" value="ACYL_COA_DH_1"/>
    <property type="match status" value="1"/>
</dbReference>
<dbReference type="PANTHER" id="PTHR48083:SF20">
    <property type="entry name" value="LONG-CHAIN SPECIFIC ACYL-COA DEHYDROGENASE, MITOCHONDRIAL"/>
    <property type="match status" value="1"/>
</dbReference>
<dbReference type="GO" id="GO:0005739">
    <property type="term" value="C:mitochondrion"/>
    <property type="evidence" value="ECO:0007669"/>
    <property type="project" value="TreeGrafter"/>
</dbReference>
<dbReference type="GO" id="GO:0050660">
    <property type="term" value="F:flavin adenine dinucleotide binding"/>
    <property type="evidence" value="ECO:0007669"/>
    <property type="project" value="InterPro"/>
</dbReference>
<keyword evidence="4 6" id="KW-0274">FAD</keyword>
<evidence type="ECO:0000256" key="5">
    <source>
        <dbReference type="ARBA" id="ARBA00023002"/>
    </source>
</evidence>
<evidence type="ECO:0000256" key="3">
    <source>
        <dbReference type="ARBA" id="ARBA00022630"/>
    </source>
</evidence>
<keyword evidence="3 6" id="KW-0285">Flavoprotein</keyword>
<dbReference type="InterPro" id="IPR036250">
    <property type="entry name" value="AcylCo_DH-like_C"/>
</dbReference>
<dbReference type="InterPro" id="IPR009100">
    <property type="entry name" value="AcylCoA_DH/oxidase_NM_dom_sf"/>
</dbReference>
<protein>
    <recommendedName>
        <fullName evidence="12">Long-chain-acyl-CoA dehydrogenase</fullName>
    </recommendedName>
</protein>
<keyword evidence="5 6" id="KW-0560">Oxidoreductase</keyword>
<evidence type="ECO:0000256" key="1">
    <source>
        <dbReference type="ARBA" id="ARBA00001974"/>
    </source>
</evidence>
<dbReference type="Gene3D" id="2.40.110.10">
    <property type="entry name" value="Butyryl-CoA Dehydrogenase, subunit A, domain 2"/>
    <property type="match status" value="1"/>
</dbReference>
<evidence type="ECO:0000256" key="4">
    <source>
        <dbReference type="ARBA" id="ARBA00022827"/>
    </source>
</evidence>
<dbReference type="GO" id="GO:0042758">
    <property type="term" value="P:long-chain fatty acid catabolic process"/>
    <property type="evidence" value="ECO:0007669"/>
    <property type="project" value="TreeGrafter"/>
</dbReference>
<dbReference type="InterPro" id="IPR050741">
    <property type="entry name" value="Acyl-CoA_dehydrogenase"/>
</dbReference>
<dbReference type="EMBL" id="BLQM01000267">
    <property type="protein sequence ID" value="GMH79539.1"/>
    <property type="molecule type" value="Genomic_DNA"/>
</dbReference>
<dbReference type="PROSITE" id="PS00073">
    <property type="entry name" value="ACYL_COA_DH_2"/>
    <property type="match status" value="1"/>
</dbReference>
<evidence type="ECO:0000259" key="8">
    <source>
        <dbReference type="Pfam" id="PF02770"/>
    </source>
</evidence>
<evidence type="ECO:0000259" key="9">
    <source>
        <dbReference type="Pfam" id="PF02771"/>
    </source>
</evidence>
<dbReference type="InterPro" id="IPR006091">
    <property type="entry name" value="Acyl-CoA_Oxase/DH_mid-dom"/>
</dbReference>
<feature type="domain" description="Acyl-CoA dehydrogenase/oxidase C-terminal" evidence="7">
    <location>
        <begin position="292"/>
        <end position="422"/>
    </location>
</feature>
<dbReference type="Gene3D" id="1.20.140.10">
    <property type="entry name" value="Butyryl-CoA Dehydrogenase, subunit A, domain 3"/>
    <property type="match status" value="1"/>
</dbReference>
<dbReference type="InterPro" id="IPR013786">
    <property type="entry name" value="AcylCoA_DH/ox_N"/>
</dbReference>
<dbReference type="FunFam" id="2.40.110.10:FF:000002">
    <property type="entry name" value="Acyl-CoA dehydrogenase fadE12"/>
    <property type="match status" value="1"/>
</dbReference>
<comment type="cofactor">
    <cofactor evidence="1 6">
        <name>FAD</name>
        <dbReference type="ChEBI" id="CHEBI:57692"/>
    </cofactor>
</comment>
<evidence type="ECO:0000259" key="7">
    <source>
        <dbReference type="Pfam" id="PF00441"/>
    </source>
</evidence>
<comment type="similarity">
    <text evidence="2 6">Belongs to the acyl-CoA dehydrogenase family.</text>
</comment>
<dbReference type="Gene3D" id="1.10.540.10">
    <property type="entry name" value="Acyl-CoA dehydrogenase/oxidase, N-terminal domain"/>
    <property type="match status" value="1"/>
</dbReference>
<dbReference type="SUPFAM" id="SSF56645">
    <property type="entry name" value="Acyl-CoA dehydrogenase NM domain-like"/>
    <property type="match status" value="1"/>
</dbReference>
<comment type="caution">
    <text evidence="10">The sequence shown here is derived from an EMBL/GenBank/DDBJ whole genome shotgun (WGS) entry which is preliminary data.</text>
</comment>
<dbReference type="InterPro" id="IPR046373">
    <property type="entry name" value="Acyl-CoA_Oxase/DH_mid-dom_sf"/>
</dbReference>